<dbReference type="PANTHER" id="PTHR21600:SF92">
    <property type="entry name" value="RIBOSOMAL LARGE SUBUNIT PSEUDOURIDINE SYNTHASE C"/>
    <property type="match status" value="1"/>
</dbReference>
<comment type="caution">
    <text evidence="6">The sequence shown here is derived from an EMBL/GenBank/DDBJ whole genome shotgun (WGS) entry which is preliminary data.</text>
</comment>
<dbReference type="GO" id="GO:0003723">
    <property type="term" value="F:RNA binding"/>
    <property type="evidence" value="ECO:0007669"/>
    <property type="project" value="UniProtKB-KW"/>
</dbReference>
<evidence type="ECO:0000256" key="2">
    <source>
        <dbReference type="ARBA" id="ARBA00022884"/>
    </source>
</evidence>
<evidence type="ECO:0000313" key="7">
    <source>
        <dbReference type="Proteomes" id="UP000273405"/>
    </source>
</evidence>
<dbReference type="OrthoDB" id="128480at2"/>
<dbReference type="GO" id="GO:0160141">
    <property type="term" value="F:23S rRNA pseudouridine(955/2504/2580) synthase activity"/>
    <property type="evidence" value="ECO:0007669"/>
    <property type="project" value="UniProtKB-EC"/>
</dbReference>
<gene>
    <name evidence="6" type="ORF">D7X12_26220</name>
</gene>
<sequence length="242" mass="26927">PKPPPPPVDPSQLVILLEDDWLMAVDKPSGMAVHTGSGITGGTLVDYVRAYLGPKATRNDFTASPAHRLDRETSGVILVAKRRPAMVHFTEIFTNGHPKKRYLALVKGKMPRDSGVIDLPLAEHQQTAESKSRRGVNMQEAVTRWKVVRQSSEAALLSCTIETGRTHQIRRHLVAVGHPVVGDKKYGDFALNRDVRARWGLKRLFLHAERIEFPHPEDGRKVAVETPLPPELMDVLKRAALL</sequence>
<feature type="domain" description="Pseudouridine synthase RsuA/RluA-like" evidence="5">
    <location>
        <begin position="23"/>
        <end position="173"/>
    </location>
</feature>
<proteinExistence type="inferred from homology"/>
<feature type="active site" evidence="3">
    <location>
        <position position="70"/>
    </location>
</feature>
<dbReference type="NCBIfam" id="TIGR00005">
    <property type="entry name" value="rluA_subfam"/>
    <property type="match status" value="1"/>
</dbReference>
<dbReference type="RefSeq" id="WP_147443809.1">
    <property type="nucleotide sequence ID" value="NZ_RAWG01000193.1"/>
</dbReference>
<evidence type="ECO:0000256" key="4">
    <source>
        <dbReference type="RuleBase" id="RU362028"/>
    </source>
</evidence>
<reference evidence="7" key="1">
    <citation type="submission" date="2018-09" db="EMBL/GenBank/DDBJ databases">
        <authorList>
            <person name="Livingstone P.G."/>
            <person name="Whitworth D.E."/>
        </authorList>
    </citation>
    <scope>NUCLEOTIDE SEQUENCE [LARGE SCALE GENOMIC DNA]</scope>
    <source>
        <strain evidence="7">CA040B</strain>
    </source>
</reference>
<dbReference type="InterPro" id="IPR020103">
    <property type="entry name" value="PsdUridine_synth_cat_dom_sf"/>
</dbReference>
<comment type="function">
    <text evidence="4">Responsible for synthesis of pseudouridine from uracil.</text>
</comment>
<keyword evidence="4" id="KW-0413">Isomerase</keyword>
<keyword evidence="7" id="KW-1185">Reference proteome</keyword>
<dbReference type="InterPro" id="IPR050188">
    <property type="entry name" value="RluA_PseudoU_synthase"/>
</dbReference>
<keyword evidence="2" id="KW-0694">RNA-binding</keyword>
<comment type="similarity">
    <text evidence="1 4">Belongs to the pseudouridine synthase RluA family.</text>
</comment>
<dbReference type="Pfam" id="PF00849">
    <property type="entry name" value="PseudoU_synth_2"/>
    <property type="match status" value="1"/>
</dbReference>
<feature type="non-terminal residue" evidence="6">
    <location>
        <position position="1"/>
    </location>
</feature>
<dbReference type="PANTHER" id="PTHR21600">
    <property type="entry name" value="MITOCHONDRIAL RNA PSEUDOURIDINE SYNTHASE"/>
    <property type="match status" value="1"/>
</dbReference>
<dbReference type="CDD" id="cd02869">
    <property type="entry name" value="PseudoU_synth_RluA_like"/>
    <property type="match status" value="1"/>
</dbReference>
<accession>A0A3A8N2M4</accession>
<dbReference type="InterPro" id="IPR006145">
    <property type="entry name" value="PsdUridine_synth_RsuA/RluA"/>
</dbReference>
<dbReference type="InterPro" id="IPR006224">
    <property type="entry name" value="PsdUridine_synth_RluA-like_CS"/>
</dbReference>
<protein>
    <recommendedName>
        <fullName evidence="4">Pseudouridine synthase</fullName>
        <ecNumber evidence="4">5.4.99.-</ecNumber>
    </recommendedName>
</protein>
<dbReference type="EMBL" id="RAWG01000193">
    <property type="protein sequence ID" value="RKH38506.1"/>
    <property type="molecule type" value="Genomic_DNA"/>
</dbReference>
<dbReference type="Proteomes" id="UP000273405">
    <property type="component" value="Unassembled WGS sequence"/>
</dbReference>
<dbReference type="EC" id="5.4.99.-" evidence="4"/>
<evidence type="ECO:0000256" key="3">
    <source>
        <dbReference type="PIRSR" id="PIRSR606225-1"/>
    </source>
</evidence>
<dbReference type="PROSITE" id="PS01129">
    <property type="entry name" value="PSI_RLU"/>
    <property type="match status" value="1"/>
</dbReference>
<dbReference type="AlphaFoldDB" id="A0A3A8N2M4"/>
<dbReference type="Gene3D" id="3.30.2350.10">
    <property type="entry name" value="Pseudouridine synthase"/>
    <property type="match status" value="1"/>
</dbReference>
<organism evidence="6 7">
    <name type="scientific">Corallococcus sicarius</name>
    <dbReference type="NCBI Taxonomy" id="2316726"/>
    <lineage>
        <taxon>Bacteria</taxon>
        <taxon>Pseudomonadati</taxon>
        <taxon>Myxococcota</taxon>
        <taxon>Myxococcia</taxon>
        <taxon>Myxococcales</taxon>
        <taxon>Cystobacterineae</taxon>
        <taxon>Myxococcaceae</taxon>
        <taxon>Corallococcus</taxon>
    </lineage>
</organism>
<comment type="catalytic activity">
    <reaction evidence="4">
        <text>a uridine in RNA = a pseudouridine in RNA</text>
        <dbReference type="Rhea" id="RHEA:48348"/>
        <dbReference type="Rhea" id="RHEA-COMP:12068"/>
        <dbReference type="Rhea" id="RHEA-COMP:12069"/>
        <dbReference type="ChEBI" id="CHEBI:65314"/>
        <dbReference type="ChEBI" id="CHEBI:65315"/>
    </reaction>
</comment>
<evidence type="ECO:0000313" key="6">
    <source>
        <dbReference type="EMBL" id="RKH38506.1"/>
    </source>
</evidence>
<dbReference type="InterPro" id="IPR006225">
    <property type="entry name" value="PsdUridine_synth_RluC/D"/>
</dbReference>
<dbReference type="SUPFAM" id="SSF55120">
    <property type="entry name" value="Pseudouridine synthase"/>
    <property type="match status" value="1"/>
</dbReference>
<dbReference type="GO" id="GO:0000455">
    <property type="term" value="P:enzyme-directed rRNA pseudouridine synthesis"/>
    <property type="evidence" value="ECO:0007669"/>
    <property type="project" value="TreeGrafter"/>
</dbReference>
<evidence type="ECO:0000259" key="5">
    <source>
        <dbReference type="Pfam" id="PF00849"/>
    </source>
</evidence>
<evidence type="ECO:0000256" key="1">
    <source>
        <dbReference type="ARBA" id="ARBA00010876"/>
    </source>
</evidence>
<name>A0A3A8N2M4_9BACT</name>